<dbReference type="AlphaFoldDB" id="A0AAE1HKY7"/>
<accession>A0AAE1HKY7</accession>
<protein>
    <submittedName>
        <fullName evidence="1">Actin-related protein 5</fullName>
    </submittedName>
</protein>
<dbReference type="EMBL" id="JAHWGI010001092">
    <property type="protein sequence ID" value="KAK3922485.1"/>
    <property type="molecule type" value="Genomic_DNA"/>
</dbReference>
<organism evidence="1 2">
    <name type="scientific">Frankliniella fusca</name>
    <dbReference type="NCBI Taxonomy" id="407009"/>
    <lineage>
        <taxon>Eukaryota</taxon>
        <taxon>Metazoa</taxon>
        <taxon>Ecdysozoa</taxon>
        <taxon>Arthropoda</taxon>
        <taxon>Hexapoda</taxon>
        <taxon>Insecta</taxon>
        <taxon>Pterygota</taxon>
        <taxon>Neoptera</taxon>
        <taxon>Paraneoptera</taxon>
        <taxon>Thysanoptera</taxon>
        <taxon>Terebrantia</taxon>
        <taxon>Thripoidea</taxon>
        <taxon>Thripidae</taxon>
        <taxon>Frankliniella</taxon>
    </lineage>
</organism>
<name>A0AAE1HKY7_9NEOP</name>
<reference evidence="1" key="1">
    <citation type="submission" date="2021-07" db="EMBL/GenBank/DDBJ databases">
        <authorList>
            <person name="Catto M.A."/>
            <person name="Jacobson A."/>
            <person name="Kennedy G."/>
            <person name="Labadie P."/>
            <person name="Hunt B.G."/>
            <person name="Srinivasan R."/>
        </authorList>
    </citation>
    <scope>NUCLEOTIDE SEQUENCE</scope>
    <source>
        <strain evidence="1">PL_HMW_Pooled</strain>
        <tissue evidence="1">Head</tissue>
    </source>
</reference>
<keyword evidence="2" id="KW-1185">Reference proteome</keyword>
<evidence type="ECO:0000313" key="2">
    <source>
        <dbReference type="Proteomes" id="UP001219518"/>
    </source>
</evidence>
<evidence type="ECO:0000313" key="1">
    <source>
        <dbReference type="EMBL" id="KAK3922485.1"/>
    </source>
</evidence>
<sequence length="73" mass="7964">MEDDYEGAAWLQGIQAQQLKNVVNLYGCQSSNFLKTSYIDLLLALCIDFHSSTVFKLLLPFATSSVGTSLSAS</sequence>
<proteinExistence type="predicted"/>
<comment type="caution">
    <text evidence="1">The sequence shown here is derived from an EMBL/GenBank/DDBJ whole genome shotgun (WGS) entry which is preliminary data.</text>
</comment>
<gene>
    <name evidence="1" type="ORF">KUF71_011942</name>
</gene>
<dbReference type="Proteomes" id="UP001219518">
    <property type="component" value="Unassembled WGS sequence"/>
</dbReference>
<reference evidence="1" key="2">
    <citation type="journal article" date="2023" name="BMC Genomics">
        <title>Pest status, molecular evolution, and epigenetic factors derived from the genome assembly of Frankliniella fusca, a thysanopteran phytovirus vector.</title>
        <authorList>
            <person name="Catto M.A."/>
            <person name="Labadie P.E."/>
            <person name="Jacobson A.L."/>
            <person name="Kennedy G.G."/>
            <person name="Srinivasan R."/>
            <person name="Hunt B.G."/>
        </authorList>
    </citation>
    <scope>NUCLEOTIDE SEQUENCE</scope>
    <source>
        <strain evidence="1">PL_HMW_Pooled</strain>
    </source>
</reference>